<reference evidence="2" key="2">
    <citation type="submission" date="2021-11" db="EMBL/GenBank/DDBJ databases">
        <title>Genome resources and taxonomic validation of 89 Xanthomonas strains.</title>
        <authorList>
            <person name="Tambong J.T."/>
        </authorList>
    </citation>
    <scope>NUCLEOTIDE SEQUENCE</scope>
    <source>
        <strain evidence="2">Bv 5-4A</strain>
    </source>
</reference>
<dbReference type="SMART" id="SM00028">
    <property type="entry name" value="TPR"/>
    <property type="match status" value="2"/>
</dbReference>
<evidence type="ECO:0000313" key="3">
    <source>
        <dbReference type="Proteomes" id="UP000030969"/>
    </source>
</evidence>
<evidence type="ECO:0000313" key="1">
    <source>
        <dbReference type="EMBL" id="KHM95137.1"/>
    </source>
</evidence>
<protein>
    <submittedName>
        <fullName evidence="2">Tetratricopeptide repeat protein</fullName>
    </submittedName>
</protein>
<dbReference type="EMBL" id="JSYJ01000049">
    <property type="protein sequence ID" value="KHM95137.1"/>
    <property type="molecule type" value="Genomic_DNA"/>
</dbReference>
<dbReference type="RefSeq" id="WP_039425252.1">
    <property type="nucleotide sequence ID" value="NZ_CP018470.1"/>
</dbReference>
<accession>A0AAJ0IZE5</accession>
<dbReference type="Proteomes" id="UP000030969">
    <property type="component" value="Unassembled WGS sequence"/>
</dbReference>
<keyword evidence="4" id="KW-1185">Reference proteome</keyword>
<dbReference type="InterPro" id="IPR011990">
    <property type="entry name" value="TPR-like_helical_dom_sf"/>
</dbReference>
<dbReference type="AlphaFoldDB" id="A0AAJ0IZE5"/>
<organism evidence="1 3">
    <name type="scientific">Xanthomonas vesicatoria</name>
    <dbReference type="NCBI Taxonomy" id="56460"/>
    <lineage>
        <taxon>Bacteria</taxon>
        <taxon>Pseudomonadati</taxon>
        <taxon>Pseudomonadota</taxon>
        <taxon>Gammaproteobacteria</taxon>
        <taxon>Lysobacterales</taxon>
        <taxon>Lysobacteraceae</taxon>
        <taxon>Xanthomonas</taxon>
    </lineage>
</organism>
<name>A0AAJ0IZE5_9XANT</name>
<dbReference type="Proteomes" id="UP001430544">
    <property type="component" value="Unassembled WGS sequence"/>
</dbReference>
<dbReference type="EMBL" id="JAJIUN010000011">
    <property type="protein sequence ID" value="MCC8620983.1"/>
    <property type="molecule type" value="Genomic_DNA"/>
</dbReference>
<comment type="caution">
    <text evidence="1">The sequence shown here is derived from an EMBL/GenBank/DDBJ whole genome shotgun (WGS) entry which is preliminary data.</text>
</comment>
<gene>
    <name evidence="2" type="ORF">LN473_03035</name>
    <name evidence="1" type="ORF">OR61_09945</name>
</gene>
<evidence type="ECO:0000313" key="4">
    <source>
        <dbReference type="Proteomes" id="UP001430544"/>
    </source>
</evidence>
<dbReference type="InterPro" id="IPR019734">
    <property type="entry name" value="TPR_rpt"/>
</dbReference>
<dbReference type="SUPFAM" id="SSF48452">
    <property type="entry name" value="TPR-like"/>
    <property type="match status" value="1"/>
</dbReference>
<dbReference type="Gene3D" id="1.25.40.10">
    <property type="entry name" value="Tetratricopeptide repeat domain"/>
    <property type="match status" value="1"/>
</dbReference>
<reference evidence="1 3" key="1">
    <citation type="submission" date="2014-11" db="EMBL/GenBank/DDBJ databases">
        <title>Draft Genome Sequences of Xanthomonas vesicatoria Strains from the Balkan Peninsula.</title>
        <authorList>
            <person name="Vancheva T."/>
            <person name="Lefeuvre P."/>
            <person name="Bogatzevska N."/>
            <person name="Moncheva P."/>
            <person name="Koebnik R."/>
        </authorList>
    </citation>
    <scope>NUCLEOTIDE SEQUENCE [LARGE SCALE GENOMIC DNA]</scope>
    <source>
        <strain evidence="1 3">53M</strain>
    </source>
</reference>
<proteinExistence type="predicted"/>
<evidence type="ECO:0000313" key="2">
    <source>
        <dbReference type="EMBL" id="MCC8620983.1"/>
    </source>
</evidence>
<sequence>MKIVENCKALVQEGYALPENWEANLAQAEHLLSEALVDDPNNPLLLTCLGAVLCDQGRHEAAAMQLRQAIAHASQDGNAFFNLGVALLNSRSGKEAMKFFDKARSFQASSLSWQAYFDPQAH</sequence>